<dbReference type="HOGENOM" id="CLU_519914_0_0_1"/>
<dbReference type="AlphaFoldDB" id="U5HBT8"/>
<feature type="transmembrane region" description="Helical" evidence="2">
    <location>
        <begin position="113"/>
        <end position="133"/>
    </location>
</feature>
<evidence type="ECO:0000313" key="4">
    <source>
        <dbReference type="EnsemblFungi" id="MVLG_04632T0"/>
    </source>
</evidence>
<keyword evidence="2" id="KW-0812">Transmembrane</keyword>
<feature type="transmembrane region" description="Helical" evidence="2">
    <location>
        <begin position="140"/>
        <end position="166"/>
    </location>
</feature>
<reference evidence="3 5" key="3">
    <citation type="journal article" date="2015" name="BMC Genomics">
        <title>Sex and parasites: genomic and transcriptomic analysis of Microbotryum lychnidis-dioicae, the biotrophic and plant-castrating anther smut fungus.</title>
        <authorList>
            <person name="Perlin M.H."/>
            <person name="Amselem J."/>
            <person name="Fontanillas E."/>
            <person name="Toh S.S."/>
            <person name="Chen Z."/>
            <person name="Goldberg J."/>
            <person name="Duplessis S."/>
            <person name="Henrissat B."/>
            <person name="Young S."/>
            <person name="Zeng Q."/>
            <person name="Aguileta G."/>
            <person name="Petit E."/>
            <person name="Badouin H."/>
            <person name="Andrews J."/>
            <person name="Razeeq D."/>
            <person name="Gabaldon T."/>
            <person name="Quesneville H."/>
            <person name="Giraud T."/>
            <person name="Hood M.E."/>
            <person name="Schultz D.J."/>
            <person name="Cuomo C.A."/>
        </authorList>
    </citation>
    <scope>NUCLEOTIDE SEQUENCE [LARGE SCALE GENOMIC DNA]</scope>
    <source>
        <strain evidence="5">p1A1 Lamole</strain>
        <strain evidence="3">P1A1 Lamole</strain>
    </source>
</reference>
<organism evidence="3">
    <name type="scientific">Microbotryum lychnidis-dioicae (strain p1A1 Lamole / MvSl-1064)</name>
    <name type="common">Anther smut fungus</name>
    <dbReference type="NCBI Taxonomy" id="683840"/>
    <lineage>
        <taxon>Eukaryota</taxon>
        <taxon>Fungi</taxon>
        <taxon>Dikarya</taxon>
        <taxon>Basidiomycota</taxon>
        <taxon>Pucciniomycotina</taxon>
        <taxon>Microbotryomycetes</taxon>
        <taxon>Microbotryales</taxon>
        <taxon>Microbotryaceae</taxon>
        <taxon>Microbotryum</taxon>
    </lineage>
</organism>
<evidence type="ECO:0000256" key="2">
    <source>
        <dbReference type="SAM" id="Phobius"/>
    </source>
</evidence>
<evidence type="ECO:0000256" key="1">
    <source>
        <dbReference type="SAM" id="MobiDB-lite"/>
    </source>
</evidence>
<reference evidence="5" key="1">
    <citation type="submission" date="2010-11" db="EMBL/GenBank/DDBJ databases">
        <title>The genome sequence of Microbotryum violaceum strain p1A1 Lamole.</title>
        <authorList>
            <person name="Cuomo C."/>
            <person name="Perlin M."/>
            <person name="Young S.K."/>
            <person name="Zeng Q."/>
            <person name="Gargeya S."/>
            <person name="Alvarado L."/>
            <person name="Berlin A."/>
            <person name="Chapman S.B."/>
            <person name="Chen Z."/>
            <person name="Freedman E."/>
            <person name="Gellesch M."/>
            <person name="Goldberg J."/>
            <person name="Griggs A."/>
            <person name="Gujja S."/>
            <person name="Heilman E."/>
            <person name="Heiman D."/>
            <person name="Howarth C."/>
            <person name="Mehta T."/>
            <person name="Neiman D."/>
            <person name="Pearson M."/>
            <person name="Roberts A."/>
            <person name="Saif S."/>
            <person name="Shea T."/>
            <person name="Shenoy N."/>
            <person name="Sisk P."/>
            <person name="Stolte C."/>
            <person name="Sykes S."/>
            <person name="White J."/>
            <person name="Yandava C."/>
            <person name="Haas B."/>
            <person name="Nusbaum C."/>
            <person name="Birren B."/>
        </authorList>
    </citation>
    <scope>NUCLEOTIDE SEQUENCE [LARGE SCALE GENOMIC DNA]</scope>
    <source>
        <strain evidence="5">p1A1 Lamole</strain>
    </source>
</reference>
<feature type="region of interest" description="Disordered" evidence="1">
    <location>
        <begin position="1"/>
        <end position="59"/>
    </location>
</feature>
<dbReference type="OMA" id="GTWVTWE"/>
<feature type="compositionally biased region" description="Low complexity" evidence="1">
    <location>
        <begin position="326"/>
        <end position="336"/>
    </location>
</feature>
<keyword evidence="2" id="KW-0472">Membrane</keyword>
<proteinExistence type="predicted"/>
<feature type="transmembrane region" description="Helical" evidence="2">
    <location>
        <begin position="67"/>
        <end position="93"/>
    </location>
</feature>
<name>U5HBT8_USTV1</name>
<evidence type="ECO:0000313" key="5">
    <source>
        <dbReference type="Proteomes" id="UP000017200"/>
    </source>
</evidence>
<gene>
    <name evidence="3" type="ORF">MVLG_04632</name>
</gene>
<dbReference type="EnsemblFungi" id="MVLG_04632T0">
    <property type="protein sequence ID" value="MVLG_04632T0"/>
    <property type="gene ID" value="MVLG_04632"/>
</dbReference>
<protein>
    <submittedName>
        <fullName evidence="3 4">Uncharacterized protein</fullName>
    </submittedName>
</protein>
<dbReference type="OrthoDB" id="2537982at2759"/>
<dbReference type="EMBL" id="GL541695">
    <property type="protein sequence ID" value="KDE04984.1"/>
    <property type="molecule type" value="Genomic_DNA"/>
</dbReference>
<feature type="compositionally biased region" description="Low complexity" evidence="1">
    <location>
        <begin position="13"/>
        <end position="59"/>
    </location>
</feature>
<reference evidence="3" key="2">
    <citation type="submission" date="2010-11" db="EMBL/GenBank/DDBJ databases">
        <authorList>
            <consortium name="The Broad Institute Genome Sequencing Platform"/>
            <person name="Earl A."/>
            <person name="Ward D."/>
            <person name="Feldgarden M."/>
            <person name="Gevers D."/>
            <person name="Butler R."/>
            <person name="Young S.K."/>
            <person name="Zeng Q."/>
            <person name="Gargeya S."/>
            <person name="Fitzgerald M."/>
            <person name="Haas B."/>
            <person name="Abouelleil A."/>
            <person name="Alvarado L."/>
            <person name="Arachchi H.M."/>
            <person name="Berlin A."/>
            <person name="Brown A."/>
            <person name="Chapman S.B."/>
            <person name="Chen Z."/>
            <person name="Dunbar C."/>
            <person name="Freedman E."/>
            <person name="Gearin G."/>
            <person name="Gellesch M."/>
            <person name="Goldberg J."/>
            <person name="Griggs A."/>
            <person name="Gujja S."/>
            <person name="Heilman E."/>
            <person name="Heiman D."/>
            <person name="Howarth C."/>
            <person name="Larson L."/>
            <person name="Lui A."/>
            <person name="MacDonald P.J.P."/>
            <person name="Mehta T."/>
            <person name="Montmayeur A."/>
            <person name="Murphy C."/>
            <person name="Neiman D."/>
            <person name="Pearson M."/>
            <person name="Priest M."/>
            <person name="Roberts A."/>
            <person name="Saif S."/>
            <person name="Shea T."/>
            <person name="Shenoy N."/>
            <person name="Sisk P."/>
            <person name="Stolte C."/>
            <person name="Sykes S."/>
            <person name="White J."/>
            <person name="Yandava C."/>
            <person name="Wortman J."/>
            <person name="Nusbaum C."/>
            <person name="Birren B."/>
        </authorList>
    </citation>
    <scope>NUCLEOTIDE SEQUENCE</scope>
    <source>
        <strain evidence="3">P1A1 Lamole</strain>
    </source>
</reference>
<feature type="compositionally biased region" description="Basic and acidic residues" evidence="1">
    <location>
        <begin position="514"/>
        <end position="524"/>
    </location>
</feature>
<dbReference type="EMBL" id="AEIJ01000459">
    <property type="status" value="NOT_ANNOTATED_CDS"/>
    <property type="molecule type" value="Genomic_DNA"/>
</dbReference>
<feature type="compositionally biased region" description="Low complexity" evidence="1">
    <location>
        <begin position="417"/>
        <end position="431"/>
    </location>
</feature>
<dbReference type="Proteomes" id="UP000017200">
    <property type="component" value="Unassembled WGS sequence"/>
</dbReference>
<dbReference type="InParanoid" id="U5HBT8"/>
<feature type="transmembrane region" description="Helical" evidence="2">
    <location>
        <begin position="227"/>
        <end position="249"/>
    </location>
</feature>
<keyword evidence="2" id="KW-1133">Transmembrane helix</keyword>
<accession>U5HBT8</accession>
<reference evidence="4" key="4">
    <citation type="submission" date="2015-06" db="UniProtKB">
        <authorList>
            <consortium name="EnsemblFungi"/>
        </authorList>
    </citation>
    <scope>IDENTIFICATION</scope>
</reference>
<sequence>MSMACIAEPRSRASPPALTTCSSSTSTRPSPAAAAISSSASSASNSSSHATSTSTYRRTSSKSQRASTLLISGSSLLLSSGLAMGAYCALAMMDRHSMNYSQTGTIRYTLAHLTWRWTIISAMTSAIGVAGTLTRRAPLLRIFAVGTSFDLVCTIVLLLVFLLVTFSPTLAEPFSSFLCSALTSGEFASVSTLKMWESESQVGPEGFGIELLNFGIEACEEHWRGGMVALILGAIIAVALRTLGTIVTWDYHSTLVKQKLWLQEIENGEPLGTRKEQGWYDAESITSSSAFKGLRGGQSDEESGRRKRSPTTEGRYAAHRERRRSSFPSTSTRPTRANTLPVMFAQQGSGIASSSSPSSRHRLVFVPVYLDRNTTAVAEPLPRYSSSVQLQHITSASAISDSAHSTVSAHRTPESSPPSSRTSSRNRTSPTRAHKASRSSRPVVPSLASHIASAASIPFAIDTALAPERSPDAVSSASSSSTMAFDWPVEGANVNQFRARLLSDSHNPSPLPRTNERMGERASF</sequence>
<feature type="region of interest" description="Disordered" evidence="1">
    <location>
        <begin position="399"/>
        <end position="445"/>
    </location>
</feature>
<evidence type="ECO:0000313" key="3">
    <source>
        <dbReference type="EMBL" id="KDE04984.1"/>
    </source>
</evidence>
<feature type="compositionally biased region" description="Polar residues" evidence="1">
    <location>
        <begin position="399"/>
        <end position="409"/>
    </location>
</feature>
<feature type="region of interest" description="Disordered" evidence="1">
    <location>
        <begin position="501"/>
        <end position="524"/>
    </location>
</feature>
<keyword evidence="5" id="KW-1185">Reference proteome</keyword>
<feature type="region of interest" description="Disordered" evidence="1">
    <location>
        <begin position="290"/>
        <end position="338"/>
    </location>
</feature>